<proteinExistence type="inferred from homology"/>
<dbReference type="STRING" id="585529.HMPREF0291_11544"/>
<evidence type="ECO:0000313" key="11">
    <source>
        <dbReference type="Proteomes" id="UP000004208"/>
    </source>
</evidence>
<keyword evidence="5 8" id="KW-0862">Zinc</keyword>
<keyword evidence="4 8" id="KW-0547">Nucleotide-binding</keyword>
<dbReference type="Proteomes" id="UP000004208">
    <property type="component" value="Unassembled WGS sequence"/>
</dbReference>
<evidence type="ECO:0000256" key="1">
    <source>
        <dbReference type="ARBA" id="ARBA00022515"/>
    </source>
</evidence>
<evidence type="ECO:0000256" key="6">
    <source>
        <dbReference type="ARBA" id="ARBA00022840"/>
    </source>
</evidence>
<dbReference type="GO" id="GO:0006310">
    <property type="term" value="P:DNA recombination"/>
    <property type="evidence" value="ECO:0007669"/>
    <property type="project" value="InterPro"/>
</dbReference>
<dbReference type="InterPro" id="IPR041222">
    <property type="entry name" value="PriA_3primeBD"/>
</dbReference>
<dbReference type="Gene3D" id="3.40.1440.60">
    <property type="entry name" value="PriA, 3(prime) DNA-binding domain"/>
    <property type="match status" value="1"/>
</dbReference>
<feature type="domain" description="Primosomal protein N' 3' DNA-binding" evidence="9">
    <location>
        <begin position="42"/>
        <end position="135"/>
    </location>
</feature>
<dbReference type="InterPro" id="IPR005259">
    <property type="entry name" value="PriA"/>
</dbReference>
<evidence type="ECO:0000259" key="9">
    <source>
        <dbReference type="Pfam" id="PF17764"/>
    </source>
</evidence>
<evidence type="ECO:0000256" key="4">
    <source>
        <dbReference type="ARBA" id="ARBA00022741"/>
    </source>
</evidence>
<keyword evidence="3 8" id="KW-0479">Metal-binding</keyword>
<dbReference type="PANTHER" id="PTHR30580">
    <property type="entry name" value="PRIMOSOMAL PROTEIN N"/>
    <property type="match status" value="1"/>
</dbReference>
<keyword evidence="1 8" id="KW-0639">Primosome</keyword>
<evidence type="ECO:0000256" key="5">
    <source>
        <dbReference type="ARBA" id="ARBA00022833"/>
    </source>
</evidence>
<comment type="function">
    <text evidence="8">Initiates the restart of stalled replication forks, which reloads the replicative helicase on sites other than the origin of replication. Recognizes and binds to abandoned replication forks and remodels them to uncover a helicase loading site. Promotes assembly of the primosome at these replication forks.</text>
</comment>
<dbReference type="GO" id="GO:0003677">
    <property type="term" value="F:DNA binding"/>
    <property type="evidence" value="ECO:0007669"/>
    <property type="project" value="UniProtKB-UniRule"/>
</dbReference>
<dbReference type="Gene3D" id="3.40.50.300">
    <property type="entry name" value="P-loop containing nucleotide triphosphate hydrolases"/>
    <property type="match status" value="1"/>
</dbReference>
<accession>D7WCK6</accession>
<dbReference type="HAMAP" id="MF_00983">
    <property type="entry name" value="PriA"/>
    <property type="match status" value="1"/>
</dbReference>
<dbReference type="GO" id="GO:0006270">
    <property type="term" value="P:DNA replication initiation"/>
    <property type="evidence" value="ECO:0007669"/>
    <property type="project" value="TreeGrafter"/>
</dbReference>
<dbReference type="GO" id="GO:0006269">
    <property type="term" value="P:DNA replication, synthesis of primer"/>
    <property type="evidence" value="ECO:0007669"/>
    <property type="project" value="UniProtKB-KW"/>
</dbReference>
<feature type="binding site" evidence="8">
    <location>
        <position position="453"/>
    </location>
    <ligand>
        <name>Zn(2+)</name>
        <dbReference type="ChEBI" id="CHEBI:29105"/>
        <label>1</label>
    </ligand>
</feature>
<evidence type="ECO:0000256" key="8">
    <source>
        <dbReference type="HAMAP-Rule" id="MF_00983"/>
    </source>
</evidence>
<evidence type="ECO:0000256" key="7">
    <source>
        <dbReference type="ARBA" id="ARBA00023125"/>
    </source>
</evidence>
<dbReference type="GO" id="GO:0043138">
    <property type="term" value="F:3'-5' DNA helicase activity"/>
    <property type="evidence" value="ECO:0007669"/>
    <property type="project" value="TreeGrafter"/>
</dbReference>
<feature type="binding site" evidence="8">
    <location>
        <position position="441"/>
    </location>
    <ligand>
        <name>Zn(2+)</name>
        <dbReference type="ChEBI" id="CHEBI:29105"/>
        <label>2</label>
    </ligand>
</feature>
<keyword evidence="11" id="KW-1185">Reference proteome</keyword>
<keyword evidence="7 8" id="KW-0238">DNA-binding</keyword>
<comment type="caution">
    <text evidence="8">As this protein does not have any detectable helicase domains, it probably does not have helicase activity.</text>
</comment>
<comment type="cofactor">
    <cofactor evidence="8">
        <name>Zn(2+)</name>
        <dbReference type="ChEBI" id="CHEBI:29105"/>
    </cofactor>
    <text evidence="8">Binds 2 zinc ions per subunit.</text>
</comment>
<feature type="binding site" evidence="8">
    <location>
        <position position="438"/>
    </location>
    <ligand>
        <name>Zn(2+)</name>
        <dbReference type="ChEBI" id="CHEBI:29105"/>
        <label>2</label>
    </ligand>
</feature>
<feature type="binding site" evidence="8">
    <location>
        <position position="412"/>
    </location>
    <ligand>
        <name>Zn(2+)</name>
        <dbReference type="ChEBI" id="CHEBI:29105"/>
        <label>1</label>
    </ligand>
</feature>
<evidence type="ECO:0000256" key="3">
    <source>
        <dbReference type="ARBA" id="ARBA00022723"/>
    </source>
</evidence>
<dbReference type="GO" id="GO:1990077">
    <property type="term" value="C:primosome complex"/>
    <property type="evidence" value="ECO:0007669"/>
    <property type="project" value="UniProtKB-UniRule"/>
</dbReference>
<dbReference type="GO" id="GO:0005524">
    <property type="term" value="F:ATP binding"/>
    <property type="evidence" value="ECO:0007669"/>
    <property type="project" value="UniProtKB-UniRule"/>
</dbReference>
<reference evidence="10" key="1">
    <citation type="submission" date="2010-06" db="EMBL/GenBank/DDBJ databases">
        <authorList>
            <person name="Muzny D."/>
            <person name="Qin X."/>
            <person name="Buhay C."/>
            <person name="Dugan-Rocha S."/>
            <person name="Ding Y."/>
            <person name="Chen G."/>
            <person name="Hawes A."/>
            <person name="Holder M."/>
            <person name="Jhangiani S."/>
            <person name="Johnson A."/>
            <person name="Khan Z."/>
            <person name="Li Z."/>
            <person name="Liu W."/>
            <person name="Liu X."/>
            <person name="Perez L."/>
            <person name="Shen H."/>
            <person name="Wang Q."/>
            <person name="Watt J."/>
            <person name="Xi L."/>
            <person name="Xin Y."/>
            <person name="Zhou J."/>
            <person name="Deng J."/>
            <person name="Jiang H."/>
            <person name="Liu Y."/>
            <person name="Qu J."/>
            <person name="Song X.-Z."/>
            <person name="Zhang L."/>
            <person name="Villasana D."/>
            <person name="Johnson A."/>
            <person name="Liu J."/>
            <person name="Liyanage D."/>
            <person name="Lorensuhewa L."/>
            <person name="Robinson T."/>
            <person name="Song A."/>
            <person name="Song B.-B."/>
            <person name="Dinh H."/>
            <person name="Thornton R."/>
            <person name="Coyle M."/>
            <person name="Francisco L."/>
            <person name="Jackson L."/>
            <person name="Javaid M."/>
            <person name="Korchina V."/>
            <person name="Kovar C."/>
            <person name="Mata R."/>
            <person name="Mathew T."/>
            <person name="Ngo R."/>
            <person name="Nguyen L."/>
            <person name="Nguyen N."/>
            <person name="Okwuonu G."/>
            <person name="Ongeri F."/>
            <person name="Pham C."/>
            <person name="Simmons D."/>
            <person name="Wilczek-Boney K."/>
            <person name="Hale W."/>
            <person name="Jakkamsetti A."/>
            <person name="Pham P."/>
            <person name="Ruth R."/>
            <person name="San Lucas F."/>
            <person name="Warren J."/>
            <person name="Zhang J."/>
            <person name="Zhao Z."/>
            <person name="Zhou C."/>
            <person name="Zhu D."/>
            <person name="Lee S."/>
            <person name="Bess C."/>
            <person name="Blankenburg K."/>
            <person name="Forbes L."/>
            <person name="Fu Q."/>
            <person name="Gubbala S."/>
            <person name="Hirani K."/>
            <person name="Jayaseelan J.C."/>
            <person name="Lara F."/>
            <person name="Munidasa M."/>
            <person name="Palculict T."/>
            <person name="Patil S."/>
            <person name="Pu L.-L."/>
            <person name="Saada N."/>
            <person name="Tang L."/>
            <person name="Weissenberger G."/>
            <person name="Zhu Y."/>
            <person name="Hemphill L."/>
            <person name="Shang Y."/>
            <person name="Youmans B."/>
            <person name="Ayvaz T."/>
            <person name="Ross M."/>
            <person name="Santibanez J."/>
            <person name="Aqrawi P."/>
            <person name="Gross S."/>
            <person name="Joshi V."/>
            <person name="Fowler G."/>
            <person name="Nazareth L."/>
            <person name="Reid J."/>
            <person name="Worley K."/>
            <person name="Petrosino J."/>
            <person name="Highlander S."/>
            <person name="Gibbs R."/>
        </authorList>
    </citation>
    <scope>NUCLEOTIDE SEQUENCE [LARGE SCALE GENOMIC DNA]</scope>
    <source>
        <strain evidence="10">ATCC 33030</strain>
    </source>
</reference>
<sequence length="677" mass="72492">MRTAHSCIEYASVVSGGQATMWGMPETLATDNPVARVLPLLGLPHLDRPFDYLVAESDSEAAQPGVRVRIRFAGRLVDALVLERAATSDHEGKLRFIERVVSPEVVYPERMRLLIDALADRYAATRSDLIRTAIPPRHTKAEETDTTTAWEELGEAAEPDLSAWSAYEHGESFVDAVIGGTLARAAWQIAPGDDWAAALAALATKVAKDGGGVLIVVPDQTDVDTVDVALRELVGPRQITTLTASLGPQARYSRFLSVLHGQGRIVVGTRSAGFAPVEKLQLAVVMFDGDDSLVDPRAPYTHAREVLTTRSAIEKASLIIGGHARTAETQLLVESGWAHDLVAPRATVRARSPFIHAAGDSDFALEKDPRAAAARIPSVAFEAARKALAADKPVLFQVPRTGYVQSLACGNCREPARCRACNGPLGLPSGGEAAAPTCRWCGRMDSSYVCPVCGSHRLRAVVLGTQRTAEELGRAFAPAKVIMSWGEKILKEVPGGPAIVVATPGAEPRASGGYGAAVLLDTWALLGRPDMRASEEALAKWMGAAGLVDKQGDVVVVADPALPVVQHLIRWDAPGYAAHELEARREVRFPPAVHMAAVDSPRESLTDFLAHIDLPPHAEVLGPVDLADETYQQRVLIRAPLSTRTALGKALRAANVNRATRKQEVPLRITVNPMDIG</sequence>
<feature type="binding site" evidence="8">
    <location>
        <position position="421"/>
    </location>
    <ligand>
        <name>Zn(2+)</name>
        <dbReference type="ChEBI" id="CHEBI:29105"/>
        <label>2</label>
    </ligand>
</feature>
<dbReference type="GO" id="GO:0006302">
    <property type="term" value="P:double-strand break repair"/>
    <property type="evidence" value="ECO:0007669"/>
    <property type="project" value="InterPro"/>
</dbReference>
<feature type="binding site" evidence="8">
    <location>
        <position position="418"/>
    </location>
    <ligand>
        <name>Zn(2+)</name>
        <dbReference type="ChEBI" id="CHEBI:29105"/>
        <label>2</label>
    </ligand>
</feature>
<dbReference type="Pfam" id="PF17764">
    <property type="entry name" value="PriA_3primeBD"/>
    <property type="match status" value="1"/>
</dbReference>
<organism evidence="10 11">
    <name type="scientific">Corynebacterium genitalium ATCC 33030</name>
    <dbReference type="NCBI Taxonomy" id="585529"/>
    <lineage>
        <taxon>Bacteria</taxon>
        <taxon>Bacillati</taxon>
        <taxon>Actinomycetota</taxon>
        <taxon>Actinomycetes</taxon>
        <taxon>Mycobacteriales</taxon>
        <taxon>Corynebacteriaceae</taxon>
        <taxon>Corynebacterium</taxon>
    </lineage>
</organism>
<dbReference type="eggNOG" id="COG1198">
    <property type="taxonomic scope" value="Bacteria"/>
</dbReference>
<feature type="binding site" evidence="8">
    <location>
        <position position="450"/>
    </location>
    <ligand>
        <name>Zn(2+)</name>
        <dbReference type="ChEBI" id="CHEBI:29105"/>
        <label>1</label>
    </ligand>
</feature>
<comment type="similarity">
    <text evidence="8">Belongs to the helicase family. PriA subfamily.</text>
</comment>
<keyword evidence="2 8" id="KW-0235">DNA replication</keyword>
<dbReference type="GO" id="GO:0008270">
    <property type="term" value="F:zinc ion binding"/>
    <property type="evidence" value="ECO:0007669"/>
    <property type="project" value="UniProtKB-UniRule"/>
</dbReference>
<dbReference type="PANTHER" id="PTHR30580:SF0">
    <property type="entry name" value="PRIMOSOMAL PROTEIN N"/>
    <property type="match status" value="1"/>
</dbReference>
<comment type="caution">
    <text evidence="10">The sequence shown here is derived from an EMBL/GenBank/DDBJ whole genome shotgun (WGS) entry which is preliminary data.</text>
</comment>
<dbReference type="AlphaFoldDB" id="D7WCK6"/>
<dbReference type="NCBIfam" id="NF011455">
    <property type="entry name" value="PRK14873.1-5"/>
    <property type="match status" value="1"/>
</dbReference>
<dbReference type="InterPro" id="IPR027417">
    <property type="entry name" value="P-loop_NTPase"/>
</dbReference>
<name>D7WCK6_9CORY</name>
<dbReference type="HOGENOM" id="CLU_015485_1_0_11"/>
<feature type="binding site" evidence="8">
    <location>
        <position position="409"/>
    </location>
    <ligand>
        <name>Zn(2+)</name>
        <dbReference type="ChEBI" id="CHEBI:29105"/>
        <label>1</label>
    </ligand>
</feature>
<evidence type="ECO:0000313" key="10">
    <source>
        <dbReference type="EMBL" id="EFK53887.1"/>
    </source>
</evidence>
<dbReference type="EMBL" id="ACLJ02000003">
    <property type="protein sequence ID" value="EFK53887.1"/>
    <property type="molecule type" value="Genomic_DNA"/>
</dbReference>
<dbReference type="InterPro" id="IPR042115">
    <property type="entry name" value="PriA_3primeBD_sf"/>
</dbReference>
<keyword evidence="6 8" id="KW-0067">ATP-binding</keyword>
<gene>
    <name evidence="8" type="primary">priA</name>
    <name evidence="10" type="ORF">HMPREF0291_11544</name>
</gene>
<protein>
    <recommendedName>
        <fullName evidence="8">Probable replication restart protein PriA</fullName>
    </recommendedName>
    <alternativeName>
        <fullName evidence="8">Putative ATP-dependent DNA helicase PriA</fullName>
    </alternativeName>
</protein>
<comment type="subunit">
    <text evidence="8">Component of the replication restart primosome.</text>
</comment>
<evidence type="ECO:0000256" key="2">
    <source>
        <dbReference type="ARBA" id="ARBA00022705"/>
    </source>
</evidence>